<dbReference type="Proteomes" id="UP001215151">
    <property type="component" value="Unassembled WGS sequence"/>
</dbReference>
<reference evidence="1" key="1">
    <citation type="submission" date="2022-11" db="EMBL/GenBank/DDBJ databases">
        <title>Genome Sequence of Cubamyces cubensis.</title>
        <authorList>
            <person name="Buettner E."/>
        </authorList>
    </citation>
    <scope>NUCLEOTIDE SEQUENCE</scope>
    <source>
        <strain evidence="1">MPL-01</strain>
    </source>
</reference>
<name>A0AAD7XEE3_9APHY</name>
<proteinExistence type="predicted"/>
<dbReference type="AlphaFoldDB" id="A0AAD7XEE3"/>
<comment type="caution">
    <text evidence="1">The sequence shown here is derived from an EMBL/GenBank/DDBJ whole genome shotgun (WGS) entry which is preliminary data.</text>
</comment>
<dbReference type="EMBL" id="JAPEVG010000040">
    <property type="protein sequence ID" value="KAJ8490062.1"/>
    <property type="molecule type" value="Genomic_DNA"/>
</dbReference>
<keyword evidence="2" id="KW-1185">Reference proteome</keyword>
<organism evidence="1 2">
    <name type="scientific">Trametes cubensis</name>
    <dbReference type="NCBI Taxonomy" id="1111947"/>
    <lineage>
        <taxon>Eukaryota</taxon>
        <taxon>Fungi</taxon>
        <taxon>Dikarya</taxon>
        <taxon>Basidiomycota</taxon>
        <taxon>Agaricomycotina</taxon>
        <taxon>Agaricomycetes</taxon>
        <taxon>Polyporales</taxon>
        <taxon>Polyporaceae</taxon>
        <taxon>Trametes</taxon>
    </lineage>
</organism>
<protein>
    <submittedName>
        <fullName evidence="1">Uncharacterized protein</fullName>
    </submittedName>
</protein>
<sequence length="106" mass="11901">MRLGITRTIERFGAAGTDRAILSQFLQVASTSDPASAYRLIRQLLAIDVTLLLTITFFSKWQKTSYELYGLVWYLLQALYDTDVAGSRILATVLEVRNGLVLSRTL</sequence>
<evidence type="ECO:0000313" key="2">
    <source>
        <dbReference type="Proteomes" id="UP001215151"/>
    </source>
</evidence>
<accession>A0AAD7XEE3</accession>
<gene>
    <name evidence="1" type="ORF">ONZ51_g2559</name>
</gene>
<evidence type="ECO:0000313" key="1">
    <source>
        <dbReference type="EMBL" id="KAJ8490062.1"/>
    </source>
</evidence>